<protein>
    <recommendedName>
        <fullName evidence="2">DUF112 domain-containing protein</fullName>
    </recommendedName>
</protein>
<feature type="transmembrane region" description="Helical" evidence="1">
    <location>
        <begin position="12"/>
        <end position="32"/>
    </location>
</feature>
<feature type="transmembrane region" description="Helical" evidence="1">
    <location>
        <begin position="327"/>
        <end position="347"/>
    </location>
</feature>
<keyword evidence="1" id="KW-0812">Transmembrane</keyword>
<accession>X0ZRM4</accession>
<dbReference type="InterPro" id="IPR002823">
    <property type="entry name" value="DUF112_TM"/>
</dbReference>
<evidence type="ECO:0000313" key="3">
    <source>
        <dbReference type="EMBL" id="GAG71954.1"/>
    </source>
</evidence>
<keyword evidence="1" id="KW-0472">Membrane</keyword>
<name>X0ZRM4_9ZZZZ</name>
<dbReference type="PANTHER" id="PTHR35342:SF5">
    <property type="entry name" value="TRICARBOXYLIC TRANSPORT PROTEIN"/>
    <property type="match status" value="1"/>
</dbReference>
<dbReference type="AlphaFoldDB" id="X0ZRM4"/>
<feature type="domain" description="DUF112" evidence="2">
    <location>
        <begin position="19"/>
        <end position="437"/>
    </location>
</feature>
<organism evidence="3">
    <name type="scientific">marine sediment metagenome</name>
    <dbReference type="NCBI Taxonomy" id="412755"/>
    <lineage>
        <taxon>unclassified sequences</taxon>
        <taxon>metagenomes</taxon>
        <taxon>ecological metagenomes</taxon>
    </lineage>
</organism>
<proteinExistence type="predicted"/>
<feature type="transmembrane region" description="Helical" evidence="1">
    <location>
        <begin position="467"/>
        <end position="485"/>
    </location>
</feature>
<gene>
    <name evidence="3" type="ORF">S01H4_02001</name>
</gene>
<feature type="transmembrane region" description="Helical" evidence="1">
    <location>
        <begin position="168"/>
        <end position="186"/>
    </location>
</feature>
<feature type="transmembrane region" description="Helical" evidence="1">
    <location>
        <begin position="146"/>
        <end position="162"/>
    </location>
</feature>
<keyword evidence="1" id="KW-1133">Transmembrane helix</keyword>
<dbReference type="Pfam" id="PF01970">
    <property type="entry name" value="TctA"/>
    <property type="match status" value="1"/>
</dbReference>
<sequence>MWSVIIDTFPNFFIHPIMLIVILGGVLWGIIWGSIPGLSTTMSLALLVPLTFGYDANISIVFLIAAYTAGVYGGCLSAILMNIPGTPSAIATTFDGHKMAQKNQAGQAIWYATTSSFIGGMIGCFILVSATPILAKIALTFSNQEYVAIALFGVCILAYISPGSTFKGVISGILGLLLGTVGMDLITGVPRFDFGTVELLGGVSIEASAIGLFGISEIIDQVEKYEVSYKVKQEIEKVLLKAKDILTHYKLIIKSSIIGTVVGVIPAAGDCISTMVAYAQGKASSKHPERWGTGIPEGVIAPESANNAGVGGALIPMLTLGIPGDSMTAILIGGLMIHGIRPGPMLFVNNLPLVATIFISLFLGIIFTTIIGLVSVKKIVIFLTIPRYFLLPIIVIICIIGSYASGNSFFNVRIMIIFGVIGYLMKKLDIPISPIVLGMVIGPLLEDNFRRSLMITQGDLFTFFKRPISLILIILVIIFLFFPFFKKVSQKIYNSVQKK</sequence>
<evidence type="ECO:0000256" key="1">
    <source>
        <dbReference type="SAM" id="Phobius"/>
    </source>
</evidence>
<feature type="transmembrane region" description="Helical" evidence="1">
    <location>
        <begin position="108"/>
        <end position="134"/>
    </location>
</feature>
<dbReference type="EMBL" id="BART01000408">
    <property type="protein sequence ID" value="GAG71954.1"/>
    <property type="molecule type" value="Genomic_DNA"/>
</dbReference>
<reference evidence="3" key="1">
    <citation type="journal article" date="2014" name="Front. Microbiol.">
        <title>High frequency of phylogenetically diverse reductive dehalogenase-homologous genes in deep subseafloor sedimentary metagenomes.</title>
        <authorList>
            <person name="Kawai M."/>
            <person name="Futagami T."/>
            <person name="Toyoda A."/>
            <person name="Takaki Y."/>
            <person name="Nishi S."/>
            <person name="Hori S."/>
            <person name="Arai W."/>
            <person name="Tsubouchi T."/>
            <person name="Morono Y."/>
            <person name="Uchiyama I."/>
            <person name="Ito T."/>
            <person name="Fujiyama A."/>
            <person name="Inagaki F."/>
            <person name="Takami H."/>
        </authorList>
    </citation>
    <scope>NUCLEOTIDE SEQUENCE</scope>
    <source>
        <strain evidence="3">Expedition CK06-06</strain>
    </source>
</reference>
<feature type="transmembrane region" description="Helical" evidence="1">
    <location>
        <begin position="430"/>
        <end position="446"/>
    </location>
</feature>
<dbReference type="PANTHER" id="PTHR35342">
    <property type="entry name" value="TRICARBOXYLIC TRANSPORT PROTEIN"/>
    <property type="match status" value="1"/>
</dbReference>
<feature type="transmembrane region" description="Helical" evidence="1">
    <location>
        <begin position="353"/>
        <end position="376"/>
    </location>
</feature>
<evidence type="ECO:0000259" key="2">
    <source>
        <dbReference type="Pfam" id="PF01970"/>
    </source>
</evidence>
<comment type="caution">
    <text evidence="3">The sequence shown here is derived from an EMBL/GenBank/DDBJ whole genome shotgun (WGS) entry which is preliminary data.</text>
</comment>
<feature type="transmembrane region" description="Helical" evidence="1">
    <location>
        <begin position="388"/>
        <end position="410"/>
    </location>
</feature>